<sequence length="184" mass="20913">MSKMKEDPFHELVDPELESLNTLQTLYREDQNPLKVDLMCGVYRTDEGKPYVFPAVQQARNLLYQNPDWNHEYPESHLGTLRSRDLTAELLFGENVNNVKDKHVASMQTLGGSGACHMGAVFLKKHYGPWKAGAPKKVYVPAEAWNNHPNVFRYLGIGVDKLPYYDCKTDTVTLDDLKEALGKD</sequence>
<evidence type="ECO:0000259" key="6">
    <source>
        <dbReference type="Pfam" id="PF00155"/>
    </source>
</evidence>
<dbReference type="InterPro" id="IPR000796">
    <property type="entry name" value="Asp_trans"/>
</dbReference>
<evidence type="ECO:0000256" key="4">
    <source>
        <dbReference type="ARBA" id="ARBA00022679"/>
    </source>
</evidence>
<comment type="caution">
    <text evidence="7">The sequence shown here is derived from an EMBL/GenBank/DDBJ whole genome shotgun (WGS) entry which is preliminary data.</text>
</comment>
<dbReference type="GO" id="GO:0016740">
    <property type="term" value="F:transferase activity"/>
    <property type="evidence" value="ECO:0007669"/>
    <property type="project" value="UniProtKB-KW"/>
</dbReference>
<protein>
    <submittedName>
        <fullName evidence="7">Pyridoxal phosphate-dependent transferase</fullName>
    </submittedName>
</protein>
<feature type="domain" description="Aminotransferase class I/classII large" evidence="6">
    <location>
        <begin position="35"/>
        <end position="183"/>
    </location>
</feature>
<evidence type="ECO:0000313" key="7">
    <source>
        <dbReference type="EMBL" id="KAL2835928.1"/>
    </source>
</evidence>
<dbReference type="Pfam" id="PF00155">
    <property type="entry name" value="Aminotran_1_2"/>
    <property type="match status" value="1"/>
</dbReference>
<evidence type="ECO:0000256" key="2">
    <source>
        <dbReference type="ARBA" id="ARBA00011738"/>
    </source>
</evidence>
<name>A0ABR4J7B6_9EURO</name>
<keyword evidence="3" id="KW-0032">Aminotransferase</keyword>
<dbReference type="PANTHER" id="PTHR11879:SF55">
    <property type="entry name" value="GLUTAMATE OXALOACETATE TRANSAMINASE 1, ISOFORM B"/>
    <property type="match status" value="1"/>
</dbReference>
<evidence type="ECO:0000256" key="1">
    <source>
        <dbReference type="ARBA" id="ARBA00001933"/>
    </source>
</evidence>
<keyword evidence="5" id="KW-0663">Pyridoxal phosphate</keyword>
<reference evidence="7 8" key="1">
    <citation type="submission" date="2024-07" db="EMBL/GenBank/DDBJ databases">
        <title>Section-level genome sequencing and comparative genomics of Aspergillus sections Usti and Cavernicolus.</title>
        <authorList>
            <consortium name="Lawrence Berkeley National Laboratory"/>
            <person name="Nybo J.L."/>
            <person name="Vesth T.C."/>
            <person name="Theobald S."/>
            <person name="Frisvad J.C."/>
            <person name="Larsen T.O."/>
            <person name="Kjaerboelling I."/>
            <person name="Rothschild-Mancinelli K."/>
            <person name="Lyhne E.K."/>
            <person name="Kogle M.E."/>
            <person name="Barry K."/>
            <person name="Clum A."/>
            <person name="Na H."/>
            <person name="Ledsgaard L."/>
            <person name="Lin J."/>
            <person name="Lipzen A."/>
            <person name="Kuo A."/>
            <person name="Riley R."/>
            <person name="Mondo S."/>
            <person name="Labutti K."/>
            <person name="Haridas S."/>
            <person name="Pangalinan J."/>
            <person name="Salamov A.A."/>
            <person name="Simmons B.A."/>
            <person name="Magnuson J.K."/>
            <person name="Chen J."/>
            <person name="Drula E."/>
            <person name="Henrissat B."/>
            <person name="Wiebenga A."/>
            <person name="Lubbers R.J."/>
            <person name="Gomes A.C."/>
            <person name="Makela M.R."/>
            <person name="Stajich J."/>
            <person name="Grigoriev I.V."/>
            <person name="Mortensen U.H."/>
            <person name="De Vries R.P."/>
            <person name="Baker S.E."/>
            <person name="Andersen M.R."/>
        </authorList>
    </citation>
    <scope>NUCLEOTIDE SEQUENCE [LARGE SCALE GENOMIC DNA]</scope>
    <source>
        <strain evidence="7 8">CBS 123904</strain>
    </source>
</reference>
<dbReference type="SUPFAM" id="SSF53383">
    <property type="entry name" value="PLP-dependent transferases"/>
    <property type="match status" value="1"/>
</dbReference>
<evidence type="ECO:0000313" key="8">
    <source>
        <dbReference type="Proteomes" id="UP001610446"/>
    </source>
</evidence>
<dbReference type="Proteomes" id="UP001610446">
    <property type="component" value="Unassembled WGS sequence"/>
</dbReference>
<proteinExistence type="predicted"/>
<evidence type="ECO:0000256" key="3">
    <source>
        <dbReference type="ARBA" id="ARBA00022576"/>
    </source>
</evidence>
<comment type="subunit">
    <text evidence="2">Homodimer.</text>
</comment>
<dbReference type="Gene3D" id="3.40.640.10">
    <property type="entry name" value="Type I PLP-dependent aspartate aminotransferase-like (Major domain)"/>
    <property type="match status" value="1"/>
</dbReference>
<keyword evidence="4 7" id="KW-0808">Transferase</keyword>
<gene>
    <name evidence="7" type="ORF">BJY01DRAFT_63216</name>
</gene>
<evidence type="ECO:0000256" key="5">
    <source>
        <dbReference type="ARBA" id="ARBA00022898"/>
    </source>
</evidence>
<keyword evidence="8" id="KW-1185">Reference proteome</keyword>
<comment type="cofactor">
    <cofactor evidence="1">
        <name>pyridoxal 5'-phosphate</name>
        <dbReference type="ChEBI" id="CHEBI:597326"/>
    </cofactor>
</comment>
<organism evidence="7 8">
    <name type="scientific">Aspergillus pseudoustus</name>
    <dbReference type="NCBI Taxonomy" id="1810923"/>
    <lineage>
        <taxon>Eukaryota</taxon>
        <taxon>Fungi</taxon>
        <taxon>Dikarya</taxon>
        <taxon>Ascomycota</taxon>
        <taxon>Pezizomycotina</taxon>
        <taxon>Eurotiomycetes</taxon>
        <taxon>Eurotiomycetidae</taxon>
        <taxon>Eurotiales</taxon>
        <taxon>Aspergillaceae</taxon>
        <taxon>Aspergillus</taxon>
        <taxon>Aspergillus subgen. Nidulantes</taxon>
    </lineage>
</organism>
<dbReference type="InterPro" id="IPR004839">
    <property type="entry name" value="Aminotransferase_I/II_large"/>
</dbReference>
<dbReference type="InterPro" id="IPR015424">
    <property type="entry name" value="PyrdxlP-dep_Trfase"/>
</dbReference>
<dbReference type="InterPro" id="IPR015421">
    <property type="entry name" value="PyrdxlP-dep_Trfase_major"/>
</dbReference>
<dbReference type="EMBL" id="JBFXLU010000189">
    <property type="protein sequence ID" value="KAL2835928.1"/>
    <property type="molecule type" value="Genomic_DNA"/>
</dbReference>
<accession>A0ABR4J7B6</accession>
<dbReference type="PANTHER" id="PTHR11879">
    <property type="entry name" value="ASPARTATE AMINOTRANSFERASE"/>
    <property type="match status" value="1"/>
</dbReference>